<keyword evidence="11 18" id="KW-0779">Telomere</keyword>
<dbReference type="PIRSF" id="PIRSF038016">
    <property type="entry name" value="Telomere_bd-1_Pin2"/>
    <property type="match status" value="1"/>
</dbReference>
<keyword evidence="7" id="KW-0132">Cell division</keyword>
<dbReference type="PANTHER" id="PTHR46734">
    <property type="entry name" value="TELOMERIC REPEAT-BINDING FACTOR 1 TERF1"/>
    <property type="match status" value="1"/>
</dbReference>
<dbReference type="InterPro" id="IPR017930">
    <property type="entry name" value="Myb_dom"/>
</dbReference>
<keyword evidence="6" id="KW-0597">Phosphoprotein</keyword>
<dbReference type="GO" id="GO:0008156">
    <property type="term" value="P:negative regulation of DNA replication"/>
    <property type="evidence" value="ECO:0007669"/>
    <property type="project" value="TreeGrafter"/>
</dbReference>
<dbReference type="Pfam" id="PF00249">
    <property type="entry name" value="Myb_DNA-binding"/>
    <property type="match status" value="1"/>
</dbReference>
<dbReference type="GO" id="GO:0098505">
    <property type="term" value="F:G-rich strand telomeric DNA binding"/>
    <property type="evidence" value="ECO:0007669"/>
    <property type="project" value="TreeGrafter"/>
</dbReference>
<feature type="region of interest" description="Disordered" evidence="19">
    <location>
        <begin position="349"/>
        <end position="373"/>
    </location>
</feature>
<keyword evidence="16 18" id="KW-0131">Cell cycle</keyword>
<sequence length="432" mass="50014">MGEPKGGPPFDEVAVIATDWMCDFLFTSLCHYFTEGRTDNFQRSIRILECLFEDVSIMDTHRKSILIAQFLTRVTEGKNLDTHFEVDESLTPLESAIVVFDQMKEEENSLMNLHEEIELLLKVQAVVTCMEKGKFKLSCDVLDRLFEESESNKYLRTKLAMLIEKKDPYHEFLQNFTHAQMLKKIKSYITFKMNERPPVFLLEAATKVADAKAESVREIQSKENDSYLQEDSSVSCSSDDKENHYSFNDEETDEPQKRSNDSGIKKSANKEFNFSSESEESDTALKDTNNSITQNEPSNKSNIQETTEKSIRSRNQRRLFSIGFNTPWNPDTQYTSGRLLNSINIANQNRRNEDHNRTVNSEKASGSGVPKKRQHWTWEEDELLKKGVKKYGVGNWSKILIHYPFNSRTGVMLKDRWRTMKRLNMVENDNGL</sequence>
<feature type="compositionally biased region" description="Polar residues" evidence="19">
    <location>
        <begin position="286"/>
        <end position="305"/>
    </location>
</feature>
<evidence type="ECO:0000256" key="13">
    <source>
        <dbReference type="ARBA" id="ARBA00023125"/>
    </source>
</evidence>
<dbReference type="CDD" id="cd11660">
    <property type="entry name" value="SANT_TRF"/>
    <property type="match status" value="1"/>
</dbReference>
<evidence type="ECO:0000256" key="19">
    <source>
        <dbReference type="SAM" id="MobiDB-lite"/>
    </source>
</evidence>
<keyword evidence="9" id="KW-0498">Mitosis</keyword>
<name>A0A8T2JHJ6_9PIPI</name>
<feature type="compositionally biased region" description="Polar residues" evidence="19">
    <location>
        <begin position="226"/>
        <end position="237"/>
    </location>
</feature>
<evidence type="ECO:0000256" key="2">
    <source>
        <dbReference type="ARBA" id="ARBA00004574"/>
    </source>
</evidence>
<evidence type="ECO:0000256" key="5">
    <source>
        <dbReference type="ARBA" id="ARBA00022499"/>
    </source>
</evidence>
<dbReference type="InterPro" id="IPR017357">
    <property type="entry name" value="TERF1/2"/>
</dbReference>
<comment type="subunit">
    <text evidence="18">Homodimer.</text>
</comment>
<dbReference type="GO" id="GO:1905839">
    <property type="term" value="P:negative regulation of telomeric D-loop disassembly"/>
    <property type="evidence" value="ECO:0007669"/>
    <property type="project" value="TreeGrafter"/>
</dbReference>
<dbReference type="GO" id="GO:0005819">
    <property type="term" value="C:spindle"/>
    <property type="evidence" value="ECO:0007669"/>
    <property type="project" value="UniProtKB-SubCell"/>
</dbReference>
<proteinExistence type="predicted"/>
<accession>A0A8T2JHJ6</accession>
<feature type="domain" description="Myb-like" evidence="20">
    <location>
        <begin position="368"/>
        <end position="421"/>
    </location>
</feature>
<dbReference type="FunFam" id="1.10.10.60:FF:000129">
    <property type="entry name" value="Telomeric repeat-binding factor 2"/>
    <property type="match status" value="1"/>
</dbReference>
<dbReference type="InterPro" id="IPR052450">
    <property type="entry name" value="TRBD-Containing_Protein"/>
</dbReference>
<comment type="subcellular location">
    <subcellularLocation>
        <location evidence="2">Chromosome</location>
        <location evidence="2">Telomere</location>
    </subcellularLocation>
    <subcellularLocation>
        <location evidence="1">Cytoplasm</location>
        <location evidence="1">Cytoskeleton</location>
        <location evidence="1">Spindle</location>
    </subcellularLocation>
    <subcellularLocation>
        <location evidence="18">Nucleus</location>
    </subcellularLocation>
</comment>
<evidence type="ECO:0000256" key="3">
    <source>
        <dbReference type="ARBA" id="ARBA00022454"/>
    </source>
</evidence>
<evidence type="ECO:0000313" key="23">
    <source>
        <dbReference type="Proteomes" id="UP000812440"/>
    </source>
</evidence>
<dbReference type="GO" id="GO:0071532">
    <property type="term" value="F:ankyrin repeat binding"/>
    <property type="evidence" value="ECO:0007669"/>
    <property type="project" value="TreeGrafter"/>
</dbReference>
<dbReference type="GO" id="GO:0005654">
    <property type="term" value="C:nucleoplasm"/>
    <property type="evidence" value="ECO:0007669"/>
    <property type="project" value="UniProtKB-ARBA"/>
</dbReference>
<keyword evidence="10" id="KW-0832">Ubl conjugation</keyword>
<evidence type="ECO:0000256" key="10">
    <source>
        <dbReference type="ARBA" id="ARBA00022843"/>
    </source>
</evidence>
<evidence type="ECO:0000259" key="21">
    <source>
        <dbReference type="PROSITE" id="PS51294"/>
    </source>
</evidence>
<keyword evidence="15 18" id="KW-0539">Nucleus</keyword>
<keyword evidence="12" id="KW-0007">Acetylation</keyword>
<dbReference type="Pfam" id="PF08558">
    <property type="entry name" value="TRF"/>
    <property type="match status" value="1"/>
</dbReference>
<dbReference type="GO" id="GO:0051301">
    <property type="term" value="P:cell division"/>
    <property type="evidence" value="ECO:0007669"/>
    <property type="project" value="UniProtKB-KW"/>
</dbReference>
<evidence type="ECO:0000256" key="17">
    <source>
        <dbReference type="ARBA" id="ARBA00055936"/>
    </source>
</evidence>
<dbReference type="GO" id="GO:0008017">
    <property type="term" value="F:microtubule binding"/>
    <property type="evidence" value="ECO:0007669"/>
    <property type="project" value="TreeGrafter"/>
</dbReference>
<keyword evidence="4" id="KW-0963">Cytoplasm</keyword>
<keyword evidence="23" id="KW-1185">Reference proteome</keyword>
<gene>
    <name evidence="22" type="ORF">GDO86_010933</name>
</gene>
<dbReference type="EMBL" id="JAACNH010000005">
    <property type="protein sequence ID" value="KAG8441936.1"/>
    <property type="molecule type" value="Genomic_DNA"/>
</dbReference>
<dbReference type="GO" id="GO:0007004">
    <property type="term" value="P:telomere maintenance via telomerase"/>
    <property type="evidence" value="ECO:0007669"/>
    <property type="project" value="TreeGrafter"/>
</dbReference>
<dbReference type="OrthoDB" id="608866at2759"/>
<dbReference type="SUPFAM" id="SSF63600">
    <property type="entry name" value="Telomeric repeat binding factor (TRF) dimerisation domain"/>
    <property type="match status" value="1"/>
</dbReference>
<evidence type="ECO:0000256" key="11">
    <source>
        <dbReference type="ARBA" id="ARBA00022895"/>
    </source>
</evidence>
<keyword evidence="14" id="KW-0206">Cytoskeleton</keyword>
<keyword evidence="8" id="KW-0013">ADP-ribosylation</keyword>
<evidence type="ECO:0000256" key="16">
    <source>
        <dbReference type="ARBA" id="ARBA00023306"/>
    </source>
</evidence>
<keyword evidence="13 18" id="KW-0238">DNA-binding</keyword>
<protein>
    <recommendedName>
        <fullName evidence="18">Telomeric repeat-binding factor</fullName>
    </recommendedName>
</protein>
<evidence type="ECO:0000256" key="7">
    <source>
        <dbReference type="ARBA" id="ARBA00022618"/>
    </source>
</evidence>
<dbReference type="GO" id="GO:0003691">
    <property type="term" value="F:double-stranded telomeric DNA binding"/>
    <property type="evidence" value="ECO:0007669"/>
    <property type="project" value="UniProtKB-UniRule"/>
</dbReference>
<evidence type="ECO:0000256" key="14">
    <source>
        <dbReference type="ARBA" id="ARBA00023212"/>
    </source>
</evidence>
<dbReference type="GO" id="GO:0003720">
    <property type="term" value="F:telomerase activity"/>
    <property type="evidence" value="ECO:0007669"/>
    <property type="project" value="TreeGrafter"/>
</dbReference>
<dbReference type="Proteomes" id="UP000812440">
    <property type="component" value="Chromosome 6"/>
</dbReference>
<evidence type="ECO:0000259" key="20">
    <source>
        <dbReference type="PROSITE" id="PS50090"/>
    </source>
</evidence>
<evidence type="ECO:0000256" key="9">
    <source>
        <dbReference type="ARBA" id="ARBA00022776"/>
    </source>
</evidence>
<dbReference type="PROSITE" id="PS51294">
    <property type="entry name" value="HTH_MYB"/>
    <property type="match status" value="1"/>
</dbReference>
<evidence type="ECO:0000256" key="12">
    <source>
        <dbReference type="ARBA" id="ARBA00022990"/>
    </source>
</evidence>
<evidence type="ECO:0000256" key="4">
    <source>
        <dbReference type="ARBA" id="ARBA00022490"/>
    </source>
</evidence>
<keyword evidence="5" id="KW-1017">Isopeptide bond</keyword>
<dbReference type="SUPFAM" id="SSF46689">
    <property type="entry name" value="Homeodomain-like"/>
    <property type="match status" value="1"/>
</dbReference>
<dbReference type="Gene3D" id="1.25.40.210">
    <property type="entry name" value="Telomere repeat-binding factor, dimerisation domain"/>
    <property type="match status" value="1"/>
</dbReference>
<keyword evidence="3" id="KW-0158">Chromosome</keyword>
<dbReference type="FunFam" id="1.25.40.210:FF:000001">
    <property type="entry name" value="Telomeric repeat-binding factor"/>
    <property type="match status" value="1"/>
</dbReference>
<evidence type="ECO:0000313" key="22">
    <source>
        <dbReference type="EMBL" id="KAG8441936.1"/>
    </source>
</evidence>
<reference evidence="22" key="1">
    <citation type="thesis" date="2020" institute="ProQuest LLC" country="789 East Eisenhower Parkway, Ann Arbor, MI, USA">
        <title>Comparative Genomics and Chromosome Evolution.</title>
        <authorList>
            <person name="Mudd A.B."/>
        </authorList>
    </citation>
    <scope>NUCLEOTIDE SEQUENCE</scope>
    <source>
        <strain evidence="22">Female2</strain>
        <tissue evidence="22">Blood</tissue>
    </source>
</reference>
<comment type="caution">
    <text evidence="22">The sequence shown here is derived from an EMBL/GenBank/DDBJ whole genome shotgun (WGS) entry which is preliminary data.</text>
</comment>
<feature type="domain" description="HTH myb-type" evidence="21">
    <location>
        <begin position="368"/>
        <end position="425"/>
    </location>
</feature>
<dbReference type="PROSITE" id="PS50090">
    <property type="entry name" value="MYB_LIKE"/>
    <property type="match status" value="1"/>
</dbReference>
<dbReference type="GO" id="GO:0042803">
    <property type="term" value="F:protein homodimerization activity"/>
    <property type="evidence" value="ECO:0007669"/>
    <property type="project" value="UniProtKB-UniRule"/>
</dbReference>
<dbReference type="AlphaFoldDB" id="A0A8T2JHJ6"/>
<dbReference type="SMART" id="SM00717">
    <property type="entry name" value="SANT"/>
    <property type="match status" value="1"/>
</dbReference>
<dbReference type="Gene3D" id="1.10.10.60">
    <property type="entry name" value="Homeodomain-like"/>
    <property type="match status" value="1"/>
</dbReference>
<dbReference type="PANTHER" id="PTHR46734:SF1">
    <property type="entry name" value="TELOMERIC REPEAT-BINDING FACTOR 1"/>
    <property type="match status" value="1"/>
</dbReference>
<feature type="compositionally biased region" description="Basic and acidic residues" evidence="19">
    <location>
        <begin position="254"/>
        <end position="264"/>
    </location>
</feature>
<dbReference type="GO" id="GO:0000783">
    <property type="term" value="C:nuclear telomere cap complex"/>
    <property type="evidence" value="ECO:0007669"/>
    <property type="project" value="TreeGrafter"/>
</dbReference>
<dbReference type="InterPro" id="IPR036507">
    <property type="entry name" value="Telomere_rpt-bd_fac_dimer_sf"/>
</dbReference>
<comment type="function">
    <text evidence="17">Binds the telomeric double-stranded 5'-TTAGGG-3' repeat and negatively regulates telomere length. Involved in the regulation of the mitotic spindle. Component of the shelterin complex (telosome) that is involved in the regulation of telomere length and protection. Shelterin associates with arrays of double-stranded 5'-TTAGGG-3' repeats added by telomerase and protects chromosome ends; without its protective activity, telomeres are no longer hidden from the DNA damage surveillance and chromosome ends are inappropriately processed by DNA repair pathways.</text>
</comment>
<evidence type="ECO:0000256" key="18">
    <source>
        <dbReference type="PIRNR" id="PIRNR038016"/>
    </source>
</evidence>
<evidence type="ECO:0000256" key="15">
    <source>
        <dbReference type="ARBA" id="ARBA00023242"/>
    </source>
</evidence>
<feature type="region of interest" description="Disordered" evidence="19">
    <location>
        <begin position="220"/>
        <end position="314"/>
    </location>
</feature>
<dbReference type="InterPro" id="IPR013867">
    <property type="entry name" value="Telomere_rpt-bd_fac_dimer_dom"/>
</dbReference>
<dbReference type="InterPro" id="IPR001005">
    <property type="entry name" value="SANT/Myb"/>
</dbReference>
<evidence type="ECO:0000256" key="6">
    <source>
        <dbReference type="ARBA" id="ARBA00022553"/>
    </source>
</evidence>
<organism evidence="22 23">
    <name type="scientific">Hymenochirus boettgeri</name>
    <name type="common">Congo dwarf clawed frog</name>
    <dbReference type="NCBI Taxonomy" id="247094"/>
    <lineage>
        <taxon>Eukaryota</taxon>
        <taxon>Metazoa</taxon>
        <taxon>Chordata</taxon>
        <taxon>Craniata</taxon>
        <taxon>Vertebrata</taxon>
        <taxon>Euteleostomi</taxon>
        <taxon>Amphibia</taxon>
        <taxon>Batrachia</taxon>
        <taxon>Anura</taxon>
        <taxon>Pipoidea</taxon>
        <taxon>Pipidae</taxon>
        <taxon>Pipinae</taxon>
        <taxon>Hymenochirus</taxon>
    </lineage>
</organism>
<evidence type="ECO:0000256" key="1">
    <source>
        <dbReference type="ARBA" id="ARBA00004186"/>
    </source>
</evidence>
<evidence type="ECO:0000256" key="8">
    <source>
        <dbReference type="ARBA" id="ARBA00022765"/>
    </source>
</evidence>
<dbReference type="GO" id="GO:0008301">
    <property type="term" value="F:DNA binding, bending"/>
    <property type="evidence" value="ECO:0007669"/>
    <property type="project" value="TreeGrafter"/>
</dbReference>
<dbReference type="InterPro" id="IPR009057">
    <property type="entry name" value="Homeodomain-like_sf"/>
</dbReference>